<dbReference type="GeneID" id="45694935"/>
<organism evidence="2 4">
    <name type="scientific">Burkholderia glumae</name>
    <name type="common">Pseudomonas glumae</name>
    <dbReference type="NCBI Taxonomy" id="337"/>
    <lineage>
        <taxon>Bacteria</taxon>
        <taxon>Pseudomonadati</taxon>
        <taxon>Pseudomonadota</taxon>
        <taxon>Betaproteobacteria</taxon>
        <taxon>Burkholderiales</taxon>
        <taxon>Burkholderiaceae</taxon>
        <taxon>Burkholderia</taxon>
    </lineage>
</organism>
<dbReference type="SMART" id="SM00923">
    <property type="entry name" value="MbtH"/>
    <property type="match status" value="1"/>
</dbReference>
<dbReference type="Proteomes" id="UP001056386">
    <property type="component" value="Chromosome 2"/>
</dbReference>
<dbReference type="Proteomes" id="UP000594892">
    <property type="component" value="Chromosome 1"/>
</dbReference>
<proteinExistence type="predicted"/>
<dbReference type="PANTHER" id="PTHR38444:SF1">
    <property type="entry name" value="ENTEROBACTIN BIOSYNTHESIS PROTEIN YBDZ"/>
    <property type="match status" value="1"/>
</dbReference>
<dbReference type="AlphaFoldDB" id="A0AAP9XWY5"/>
<reference evidence="2 4" key="1">
    <citation type="submission" date="2020-12" db="EMBL/GenBank/DDBJ databases">
        <title>FDA dAtabase for Regulatory Grade micrObial Sequences (FDA-ARGOS): Supporting development and validation of Infectious Disease Dx tests.</title>
        <authorList>
            <person name="Minogue T."/>
            <person name="Wolcott M."/>
            <person name="Wasieloski L."/>
            <person name="Aguilar W."/>
            <person name="Moore D."/>
            <person name="Jaissle J."/>
            <person name="Tallon L."/>
            <person name="Sadzewicz L."/>
            <person name="Zhao X."/>
            <person name="Boylan J."/>
            <person name="Ott S."/>
            <person name="Bowen H."/>
            <person name="Vavikolanu K."/>
            <person name="Mehta A."/>
            <person name="Aluvathingal J."/>
            <person name="Nadendla S."/>
            <person name="Yan Y."/>
            <person name="Sichtig H."/>
        </authorList>
    </citation>
    <scope>NUCLEOTIDE SEQUENCE [LARGE SCALE GENOMIC DNA]</scope>
    <source>
        <strain evidence="2 4">FDAARGOS_949</strain>
    </source>
</reference>
<feature type="domain" description="MbtH-like" evidence="1">
    <location>
        <begin position="1"/>
        <end position="51"/>
    </location>
</feature>
<sequence>MSWGDENTTYLVVVNHEEQYSIWPDFKELPPGWTAAGKSGTKEACLEWIKEVWTDMRPLSLRKAMAEQEAKRSAH</sequence>
<evidence type="ECO:0000313" key="3">
    <source>
        <dbReference type="EMBL" id="USS43837.1"/>
    </source>
</evidence>
<dbReference type="SUPFAM" id="SSF160582">
    <property type="entry name" value="MbtH-like"/>
    <property type="match status" value="1"/>
</dbReference>
<dbReference type="GO" id="GO:0005829">
    <property type="term" value="C:cytosol"/>
    <property type="evidence" value="ECO:0007669"/>
    <property type="project" value="TreeGrafter"/>
</dbReference>
<dbReference type="InterPro" id="IPR037407">
    <property type="entry name" value="MLP_fam"/>
</dbReference>
<gene>
    <name evidence="2" type="ORF">I6H06_11515</name>
    <name evidence="3" type="ORF">NFI99_05180</name>
</gene>
<evidence type="ECO:0000313" key="5">
    <source>
        <dbReference type="Proteomes" id="UP001056386"/>
    </source>
</evidence>
<evidence type="ECO:0000313" key="4">
    <source>
        <dbReference type="Proteomes" id="UP000594892"/>
    </source>
</evidence>
<dbReference type="EMBL" id="CP065600">
    <property type="protein sequence ID" value="QPQ90193.1"/>
    <property type="molecule type" value="Genomic_DNA"/>
</dbReference>
<keyword evidence="5" id="KW-1185">Reference proteome</keyword>
<dbReference type="GO" id="GO:0019290">
    <property type="term" value="P:siderophore biosynthetic process"/>
    <property type="evidence" value="ECO:0007669"/>
    <property type="project" value="TreeGrafter"/>
</dbReference>
<dbReference type="InterPro" id="IPR005153">
    <property type="entry name" value="MbtH-like_dom"/>
</dbReference>
<accession>A0AAP9XWY5</accession>
<dbReference type="Pfam" id="PF03621">
    <property type="entry name" value="MbtH"/>
    <property type="match status" value="1"/>
</dbReference>
<dbReference type="Gene3D" id="3.90.820.10">
    <property type="entry name" value="Structural Genomics, Unknown Function 30-nov-00 1gh9 Mol_id"/>
    <property type="match status" value="1"/>
</dbReference>
<evidence type="ECO:0000313" key="2">
    <source>
        <dbReference type="EMBL" id="QPQ90193.1"/>
    </source>
</evidence>
<dbReference type="PANTHER" id="PTHR38444">
    <property type="entry name" value="ENTEROBACTIN BIOSYNTHESIS PROTEIN YBDZ"/>
    <property type="match status" value="1"/>
</dbReference>
<protein>
    <submittedName>
        <fullName evidence="3">MbtH family NRPS accessory protein</fullName>
    </submittedName>
    <submittedName>
        <fullName evidence="2">MbtH family protein</fullName>
    </submittedName>
</protein>
<name>A0AAP9XWY5_BURGL</name>
<reference evidence="3" key="2">
    <citation type="submission" date="2022-06" db="EMBL/GenBank/DDBJ databases">
        <title>Draft genome sequence of Burkholderia glumae strain GR20004 isolated from rice panicle showing bacterial panicle blight.</title>
        <authorList>
            <person name="Choi S.Y."/>
            <person name="Lee Y.H."/>
        </authorList>
    </citation>
    <scope>NUCLEOTIDE SEQUENCE</scope>
    <source>
        <strain evidence="3">GR20004</strain>
    </source>
</reference>
<dbReference type="RefSeq" id="WP_012733763.1">
    <property type="nucleotide sequence ID" value="NZ_CP021075.1"/>
</dbReference>
<evidence type="ECO:0000259" key="1">
    <source>
        <dbReference type="SMART" id="SM00923"/>
    </source>
</evidence>
<dbReference type="EMBL" id="CP099583">
    <property type="protein sequence ID" value="USS43837.1"/>
    <property type="molecule type" value="Genomic_DNA"/>
</dbReference>
<dbReference type="InterPro" id="IPR038020">
    <property type="entry name" value="MbtH-like_sf"/>
</dbReference>